<organism evidence="3 4">
    <name type="scientific">Bifidobacterium leontopitheci</name>
    <dbReference type="NCBI Taxonomy" id="2650774"/>
    <lineage>
        <taxon>Bacteria</taxon>
        <taxon>Bacillati</taxon>
        <taxon>Actinomycetota</taxon>
        <taxon>Actinomycetes</taxon>
        <taxon>Bifidobacteriales</taxon>
        <taxon>Bifidobacteriaceae</taxon>
        <taxon>Bifidobacterium</taxon>
    </lineage>
</organism>
<feature type="transmembrane region" description="Helical" evidence="2">
    <location>
        <begin position="12"/>
        <end position="31"/>
    </location>
</feature>
<dbReference type="RefSeq" id="WP_152234327.1">
    <property type="nucleotide sequence ID" value="NZ_JBHSKZ010000010.1"/>
</dbReference>
<keyword evidence="2" id="KW-0472">Membrane</keyword>
<feature type="region of interest" description="Disordered" evidence="1">
    <location>
        <begin position="153"/>
        <end position="189"/>
    </location>
</feature>
<dbReference type="SUPFAM" id="SSF103473">
    <property type="entry name" value="MFS general substrate transporter"/>
    <property type="match status" value="1"/>
</dbReference>
<dbReference type="Proteomes" id="UP000441772">
    <property type="component" value="Unassembled WGS sequence"/>
</dbReference>
<evidence type="ECO:0000256" key="2">
    <source>
        <dbReference type="SAM" id="Phobius"/>
    </source>
</evidence>
<feature type="transmembrane region" description="Helical" evidence="2">
    <location>
        <begin position="85"/>
        <end position="105"/>
    </location>
</feature>
<dbReference type="EMBL" id="WBVT01000011">
    <property type="protein sequence ID" value="KAB7790480.1"/>
    <property type="molecule type" value="Genomic_DNA"/>
</dbReference>
<reference evidence="3 4" key="1">
    <citation type="submission" date="2019-09" db="EMBL/GenBank/DDBJ databases">
        <title>Characterization of the phylogenetic diversity of two novel species belonging to the genus Bifidobacterium: Bifidobacterium cebidarum sp. nov. and Bifidobacterium leontopitheci sp. nov.</title>
        <authorList>
            <person name="Lugli G.A."/>
            <person name="Duranti S."/>
            <person name="Milani C."/>
            <person name="Turroni F."/>
            <person name="Ventura M."/>
        </authorList>
    </citation>
    <scope>NUCLEOTIDE SEQUENCE [LARGE SCALE GENOMIC DNA]</scope>
    <source>
        <strain evidence="3 4">LMG 31471</strain>
    </source>
</reference>
<name>A0A6I1GFR3_9BIFI</name>
<evidence type="ECO:0000313" key="3">
    <source>
        <dbReference type="EMBL" id="KAB7790480.1"/>
    </source>
</evidence>
<evidence type="ECO:0000256" key="1">
    <source>
        <dbReference type="SAM" id="MobiDB-lite"/>
    </source>
</evidence>
<accession>A0A6I1GFR3</accession>
<dbReference type="InterPro" id="IPR036259">
    <property type="entry name" value="MFS_trans_sf"/>
</dbReference>
<protein>
    <submittedName>
        <fullName evidence="3">Uncharacterized protein</fullName>
    </submittedName>
</protein>
<dbReference type="AlphaFoldDB" id="A0A6I1GFR3"/>
<keyword evidence="4" id="KW-1185">Reference proteome</keyword>
<keyword evidence="2" id="KW-0812">Transmembrane</keyword>
<sequence>MNFLEKLGEIVLYAFGVIATLVILVLAAFFSSSLGEAFTNTFNWTTSELPALVGSILVFGLFASIPFALQAAIVNGILKIDDRGVRIVVGLIFYMPVAAFAMYAVQDYPDWSNWWLIPTFLLFYGLPMLITVVGSSEDEDADYTPPELEDVQEFEDEDADMRRPVTELGGDNPFANEGRPTVATYADSGSVTSNRNYTVTAQR</sequence>
<evidence type="ECO:0000313" key="4">
    <source>
        <dbReference type="Proteomes" id="UP000441772"/>
    </source>
</evidence>
<feature type="transmembrane region" description="Helical" evidence="2">
    <location>
        <begin position="51"/>
        <end position="73"/>
    </location>
</feature>
<comment type="caution">
    <text evidence="3">The sequence shown here is derived from an EMBL/GenBank/DDBJ whole genome shotgun (WGS) entry which is preliminary data.</text>
</comment>
<feature type="transmembrane region" description="Helical" evidence="2">
    <location>
        <begin position="111"/>
        <end position="133"/>
    </location>
</feature>
<proteinExistence type="predicted"/>
<keyword evidence="2" id="KW-1133">Transmembrane helix</keyword>
<gene>
    <name evidence="3" type="ORF">F7D09_0976</name>
</gene>